<feature type="domain" description="Flavodoxin-like" evidence="1">
    <location>
        <begin position="5"/>
        <end position="135"/>
    </location>
</feature>
<reference evidence="2 3" key="1">
    <citation type="submission" date="2020-05" db="EMBL/GenBank/DDBJ databases">
        <title>Paenibacillus glebae, sp. nov., Paenibacillus humi sp. nov., Paenibacillus pedi sp. nov., Paenibacillus terrestris sp. nov. and Paenibacillus terricola sp. nov., isolated from a forest top soil sample.</title>
        <authorList>
            <person name="Qi S."/>
            <person name="Carlier A."/>
            <person name="Cnockaert M."/>
            <person name="Vandamme P."/>
        </authorList>
    </citation>
    <scope>NUCLEOTIDE SEQUENCE [LARGE SCALE GENOMIC DNA]</scope>
    <source>
        <strain evidence="2 3">LMG 29502</strain>
    </source>
</reference>
<dbReference type="InterPro" id="IPR052200">
    <property type="entry name" value="Protoporphyrinogen_IX_DH"/>
</dbReference>
<evidence type="ECO:0000259" key="1">
    <source>
        <dbReference type="PROSITE" id="PS50902"/>
    </source>
</evidence>
<dbReference type="PANTHER" id="PTHR38030:SF2">
    <property type="entry name" value="PROTOPORPHYRINOGEN IX DEHYDROGENASE [QUINONE]"/>
    <property type="match status" value="1"/>
</dbReference>
<sequence>MRDRMLIVYAGKYGCTEKAASLLQSRLEDTEVVNLKVTAVPALDDYDAVILGSAIYYGRIRKEMARFIAQYEQELLSKRLGLFICAGMTGERAEQELQQAYPEALYKNAVAKEIMGDEIDPDQLSVFDKWVLRMVKGKGHGAGGGISLDKLERFACTMLAH</sequence>
<dbReference type="SUPFAM" id="SSF52218">
    <property type="entry name" value="Flavoproteins"/>
    <property type="match status" value="1"/>
</dbReference>
<dbReference type="PROSITE" id="PS50902">
    <property type="entry name" value="FLAVODOXIN_LIKE"/>
    <property type="match status" value="1"/>
</dbReference>
<keyword evidence="3" id="KW-1185">Reference proteome</keyword>
<evidence type="ECO:0000313" key="2">
    <source>
        <dbReference type="EMBL" id="NQX48867.1"/>
    </source>
</evidence>
<dbReference type="InterPro" id="IPR029039">
    <property type="entry name" value="Flavoprotein-like_sf"/>
</dbReference>
<dbReference type="EMBL" id="JABMKX010000019">
    <property type="protein sequence ID" value="NQX48867.1"/>
    <property type="molecule type" value="Genomic_DNA"/>
</dbReference>
<dbReference type="InterPro" id="IPR026816">
    <property type="entry name" value="Flavodoxin_dom"/>
</dbReference>
<comment type="caution">
    <text evidence="2">The sequence shown here is derived from an EMBL/GenBank/DDBJ whole genome shotgun (WGS) entry which is preliminary data.</text>
</comment>
<proteinExistence type="predicted"/>
<name>A0ABX2DVW5_9BACL</name>
<protein>
    <recommendedName>
        <fullName evidence="1">Flavodoxin-like domain-containing protein</fullName>
    </recommendedName>
</protein>
<organism evidence="2 3">
    <name type="scientific">Paenibacillus tritici</name>
    <dbReference type="NCBI Taxonomy" id="1873425"/>
    <lineage>
        <taxon>Bacteria</taxon>
        <taxon>Bacillati</taxon>
        <taxon>Bacillota</taxon>
        <taxon>Bacilli</taxon>
        <taxon>Bacillales</taxon>
        <taxon>Paenibacillaceae</taxon>
        <taxon>Paenibacillus</taxon>
    </lineage>
</organism>
<dbReference type="Gene3D" id="3.40.50.360">
    <property type="match status" value="1"/>
</dbReference>
<accession>A0ABX2DVW5</accession>
<dbReference type="Proteomes" id="UP000711047">
    <property type="component" value="Unassembled WGS sequence"/>
</dbReference>
<evidence type="ECO:0000313" key="3">
    <source>
        <dbReference type="Proteomes" id="UP000711047"/>
    </source>
</evidence>
<gene>
    <name evidence="2" type="ORF">HQN87_26455</name>
</gene>
<dbReference type="RefSeq" id="WP_173139436.1">
    <property type="nucleotide sequence ID" value="NZ_JABMKX010000019.1"/>
</dbReference>
<dbReference type="Pfam" id="PF12724">
    <property type="entry name" value="Flavodoxin_5"/>
    <property type="match status" value="1"/>
</dbReference>
<dbReference type="InterPro" id="IPR008254">
    <property type="entry name" value="Flavodoxin/NO_synth"/>
</dbReference>
<dbReference type="PANTHER" id="PTHR38030">
    <property type="entry name" value="PROTOPORPHYRINOGEN IX DEHYDROGENASE [MENAQUINONE]"/>
    <property type="match status" value="1"/>
</dbReference>